<gene>
    <name evidence="2" type="ORF">WG901_19800</name>
</gene>
<protein>
    <submittedName>
        <fullName evidence="2">DUF1837 domain-containing protein</fullName>
    </submittedName>
</protein>
<evidence type="ECO:0000259" key="1">
    <source>
        <dbReference type="Pfam" id="PF08878"/>
    </source>
</evidence>
<accession>A0ABU8S0Y8</accession>
<comment type="caution">
    <text evidence="2">The sequence shown here is derived from an EMBL/GenBank/DDBJ whole genome shotgun (WGS) entry which is preliminary data.</text>
</comment>
<dbReference type="RefSeq" id="WP_339588843.1">
    <property type="nucleotide sequence ID" value="NZ_JBBHJZ010000004.1"/>
</dbReference>
<proteinExistence type="predicted"/>
<feature type="non-terminal residue" evidence="2">
    <location>
        <position position="1"/>
    </location>
</feature>
<sequence length="318" mass="35144">TNALAPLSLTDFEQAIASKPNTLAVHLDLVERDIEVEGCKVRIHCHCLRVDANGRVSPVRLAEFMRSAVIDYAIPHEARQRAKERDNREGGSAATIELYHRALGTFTDLKTSGEGGELLLYLLAERFLNLPQILCKMSLKTSAQVHYHGADGVYADVDEDGVLNLYWGESKIHSDPARAIRECLSSLKPFLDEEEGEAAKRERDLVLLSERADLGNPDLNASLRRFFDESDPLVKRKRYRAVALVGFDSGAYPAAGGKCGANDVIDASREALKKWAENVGNRLILEELTDCQIEFLCLPLPDAEAFRLAVLDSLGLAK</sequence>
<reference evidence="2 3" key="1">
    <citation type="submission" date="2024-03" db="EMBL/GenBank/DDBJ databases">
        <authorList>
            <person name="Jo J.-H."/>
        </authorList>
    </citation>
    <scope>NUCLEOTIDE SEQUENCE [LARGE SCALE GENOMIC DNA]</scope>
    <source>
        <strain evidence="2 3">PS1R-30</strain>
    </source>
</reference>
<evidence type="ECO:0000313" key="2">
    <source>
        <dbReference type="EMBL" id="MEJ5978908.1"/>
    </source>
</evidence>
<keyword evidence="3" id="KW-1185">Reference proteome</keyword>
<dbReference type="InterPro" id="IPR014976">
    <property type="entry name" value="AbpA_HamA_C"/>
</dbReference>
<organism evidence="2 3">
    <name type="scientific">Novosphingobium anseongense</name>
    <dbReference type="NCBI Taxonomy" id="3133436"/>
    <lineage>
        <taxon>Bacteria</taxon>
        <taxon>Pseudomonadati</taxon>
        <taxon>Pseudomonadota</taxon>
        <taxon>Alphaproteobacteria</taxon>
        <taxon>Sphingomonadales</taxon>
        <taxon>Sphingomonadaceae</taxon>
        <taxon>Novosphingobium</taxon>
    </lineage>
</organism>
<dbReference type="Pfam" id="PF08878">
    <property type="entry name" value="HamA"/>
    <property type="match status" value="1"/>
</dbReference>
<feature type="domain" description="Anti-bacteriophage protein A/HamA C-terminal" evidence="1">
    <location>
        <begin position="29"/>
        <end position="312"/>
    </location>
</feature>
<evidence type="ECO:0000313" key="3">
    <source>
        <dbReference type="Proteomes" id="UP001361239"/>
    </source>
</evidence>
<dbReference type="Proteomes" id="UP001361239">
    <property type="component" value="Unassembled WGS sequence"/>
</dbReference>
<name>A0ABU8S0Y8_9SPHN</name>
<dbReference type="EMBL" id="JBBHJZ010000004">
    <property type="protein sequence ID" value="MEJ5978908.1"/>
    <property type="molecule type" value="Genomic_DNA"/>
</dbReference>